<accession>A0A836JLZ8</accession>
<dbReference type="GO" id="GO:0008270">
    <property type="term" value="F:zinc ion binding"/>
    <property type="evidence" value="ECO:0007669"/>
    <property type="project" value="UniProtKB-KW"/>
</dbReference>
<keyword evidence="11" id="KW-0131">Cell cycle</keyword>
<evidence type="ECO:0000256" key="11">
    <source>
        <dbReference type="ARBA" id="ARBA00023306"/>
    </source>
</evidence>
<evidence type="ECO:0000256" key="8">
    <source>
        <dbReference type="ARBA" id="ARBA00023125"/>
    </source>
</evidence>
<dbReference type="AlphaFoldDB" id="A0A836JLZ8"/>
<keyword evidence="8 12" id="KW-0238">DNA-binding</keyword>
<evidence type="ECO:0000256" key="7">
    <source>
        <dbReference type="ARBA" id="ARBA00023054"/>
    </source>
</evidence>
<keyword evidence="6" id="KW-0805">Transcription regulation</keyword>
<keyword evidence="4 12" id="KW-0863">Zinc-finger</keyword>
<dbReference type="Pfam" id="PF05485">
    <property type="entry name" value="THAP"/>
    <property type="match status" value="1"/>
</dbReference>
<organism evidence="15 16">
    <name type="scientific">Pseudoatta argentina</name>
    <dbReference type="NCBI Taxonomy" id="621737"/>
    <lineage>
        <taxon>Eukaryota</taxon>
        <taxon>Metazoa</taxon>
        <taxon>Ecdysozoa</taxon>
        <taxon>Arthropoda</taxon>
        <taxon>Hexapoda</taxon>
        <taxon>Insecta</taxon>
        <taxon>Pterygota</taxon>
        <taxon>Neoptera</taxon>
        <taxon>Endopterygota</taxon>
        <taxon>Hymenoptera</taxon>
        <taxon>Apocrita</taxon>
        <taxon>Aculeata</taxon>
        <taxon>Formicoidea</taxon>
        <taxon>Formicidae</taxon>
        <taxon>Myrmicinae</taxon>
        <taxon>Pseudoatta</taxon>
    </lineage>
</organism>
<evidence type="ECO:0000256" key="6">
    <source>
        <dbReference type="ARBA" id="ARBA00023015"/>
    </source>
</evidence>
<dbReference type="SMART" id="SM00980">
    <property type="entry name" value="THAP"/>
    <property type="match status" value="1"/>
</dbReference>
<dbReference type="PROSITE" id="PS50950">
    <property type="entry name" value="ZF_THAP"/>
    <property type="match status" value="1"/>
</dbReference>
<dbReference type="EMBL" id="JAANIA010002593">
    <property type="protein sequence ID" value="KAG5311947.1"/>
    <property type="molecule type" value="Genomic_DNA"/>
</dbReference>
<evidence type="ECO:0000313" key="15">
    <source>
        <dbReference type="EMBL" id="KAG5311947.1"/>
    </source>
</evidence>
<reference evidence="15" key="1">
    <citation type="submission" date="2020-02" db="EMBL/GenBank/DDBJ databases">
        <title>Relaxed selection underlies rapid genomic changes in the transitions from sociality to social parasitism in ants.</title>
        <authorList>
            <person name="Bi X."/>
        </authorList>
    </citation>
    <scope>NUCLEOTIDE SEQUENCE</scope>
    <source>
        <strain evidence="15">BGI-DK2014c</strain>
        <tissue evidence="15">Whole body</tissue>
    </source>
</reference>
<comment type="caution">
    <text evidence="15">The sequence shown here is derived from an EMBL/GenBank/DDBJ whole genome shotgun (WGS) entry which is preliminary data.</text>
</comment>
<dbReference type="GO" id="GO:0005654">
    <property type="term" value="C:nucleoplasm"/>
    <property type="evidence" value="ECO:0007669"/>
    <property type="project" value="UniProtKB-SubCell"/>
</dbReference>
<evidence type="ECO:0000256" key="3">
    <source>
        <dbReference type="ARBA" id="ARBA00022723"/>
    </source>
</evidence>
<comment type="subcellular location">
    <subcellularLocation>
        <location evidence="1">Nucleus</location>
        <location evidence="1">Nucleoplasm</location>
    </subcellularLocation>
</comment>
<dbReference type="Proteomes" id="UP000668214">
    <property type="component" value="Unassembled WGS sequence"/>
</dbReference>
<evidence type="ECO:0000256" key="5">
    <source>
        <dbReference type="ARBA" id="ARBA00022833"/>
    </source>
</evidence>
<sequence length="459" mass="53365">MPARCSAPRCTNSNKERYGCINFARDPKLRQKWIDAVGISDWKPPKSAVLCEVHFHPSELFRIGNKKIIRKGTIPSLFCKCEEPMKGKSLTEIQPEQRCNELTEFLPYKKTGLRSDHLYTATENSDKQENNNCKREQYSNELQEHNYCLLSKKGKSITFGPCKKYVHTAHCVVMKKPIDINTLKTFSEEENYRSNSNLDIHVSSEFTANQILSTENLPNLEEYEILKEKLKMVEKERDILKNKVNDLEKNIEENTEIINTVLNKDQQRAIIYGTTKGSKWLDETIEKGLNLHFACGSHGYNQIIKFGSRIFVDIFKYLQLIVLHILCTRKIYGLVFNEKAIKEQIDFDTSTKAYIGNVILFGNTNKLACKALPFQLFRLGFHTTLSYSVNDIIRERETDMVYTITYPCDLEIILQLIPDPVHVVKNWKEMAIENQFIYLPQNVVELYNLLTLRKKYSQF</sequence>
<evidence type="ECO:0000256" key="4">
    <source>
        <dbReference type="ARBA" id="ARBA00022771"/>
    </source>
</evidence>
<name>A0A836JLZ8_9HYME</name>
<evidence type="ECO:0000313" key="16">
    <source>
        <dbReference type="Proteomes" id="UP000668214"/>
    </source>
</evidence>
<dbReference type="InterPro" id="IPR006612">
    <property type="entry name" value="THAP_Znf"/>
</dbReference>
<dbReference type="PANTHER" id="PTHR46600:SF1">
    <property type="entry name" value="THAP DOMAIN-CONTAINING PROTEIN 1"/>
    <property type="match status" value="1"/>
</dbReference>
<feature type="domain" description="THAP-type" evidence="14">
    <location>
        <begin position="1"/>
        <end position="78"/>
    </location>
</feature>
<dbReference type="SUPFAM" id="SSF57716">
    <property type="entry name" value="Glucocorticoid receptor-like (DNA-binding domain)"/>
    <property type="match status" value="1"/>
</dbReference>
<evidence type="ECO:0000256" key="1">
    <source>
        <dbReference type="ARBA" id="ARBA00004642"/>
    </source>
</evidence>
<keyword evidence="5" id="KW-0862">Zinc</keyword>
<keyword evidence="10" id="KW-0539">Nucleus</keyword>
<evidence type="ECO:0000256" key="10">
    <source>
        <dbReference type="ARBA" id="ARBA00023242"/>
    </source>
</evidence>
<gene>
    <name evidence="15" type="primary">Thap3</name>
    <name evidence="15" type="ORF">G6Z78_0002689</name>
</gene>
<evidence type="ECO:0000256" key="13">
    <source>
        <dbReference type="SAM" id="Coils"/>
    </source>
</evidence>
<evidence type="ECO:0000256" key="9">
    <source>
        <dbReference type="ARBA" id="ARBA00023163"/>
    </source>
</evidence>
<protein>
    <submittedName>
        <fullName evidence="15">THAP3 protein</fullName>
    </submittedName>
</protein>
<comment type="similarity">
    <text evidence="2">Belongs to the THAP1 family.</text>
</comment>
<dbReference type="GO" id="GO:0043565">
    <property type="term" value="F:sequence-specific DNA binding"/>
    <property type="evidence" value="ECO:0007669"/>
    <property type="project" value="InterPro"/>
</dbReference>
<feature type="non-terminal residue" evidence="15">
    <location>
        <position position="1"/>
    </location>
</feature>
<keyword evidence="9" id="KW-0804">Transcription</keyword>
<dbReference type="InterPro" id="IPR026516">
    <property type="entry name" value="THAP1/10"/>
</dbReference>
<keyword evidence="16" id="KW-1185">Reference proteome</keyword>
<feature type="non-terminal residue" evidence="15">
    <location>
        <position position="459"/>
    </location>
</feature>
<feature type="coiled-coil region" evidence="13">
    <location>
        <begin position="223"/>
        <end position="264"/>
    </location>
</feature>
<proteinExistence type="inferred from homology"/>
<dbReference type="PANTHER" id="PTHR46600">
    <property type="entry name" value="THAP DOMAIN-CONTAINING"/>
    <property type="match status" value="1"/>
</dbReference>
<keyword evidence="7 13" id="KW-0175">Coiled coil</keyword>
<evidence type="ECO:0000256" key="12">
    <source>
        <dbReference type="PROSITE-ProRule" id="PRU00309"/>
    </source>
</evidence>
<evidence type="ECO:0000256" key="2">
    <source>
        <dbReference type="ARBA" id="ARBA00006177"/>
    </source>
</evidence>
<evidence type="ECO:0000259" key="14">
    <source>
        <dbReference type="PROSITE" id="PS50950"/>
    </source>
</evidence>
<keyword evidence="3" id="KW-0479">Metal-binding</keyword>